<dbReference type="InterPro" id="IPR014721">
    <property type="entry name" value="Ribsml_uS5_D2-typ_fold_subgr"/>
</dbReference>
<reference evidence="6" key="1">
    <citation type="submission" date="2020-05" db="EMBL/GenBank/DDBJ databases">
        <authorList>
            <person name="Chiriac C."/>
            <person name="Salcher M."/>
            <person name="Ghai R."/>
            <person name="Kavagutti S V."/>
        </authorList>
    </citation>
    <scope>NUCLEOTIDE SEQUENCE</scope>
</reference>
<proteinExistence type="inferred from homology"/>
<sequence>MLAQQNRLRKASEFALATKGKRVAGENFLLYVATPQHGERSGAPVKVGLIVGKNVGNSVVRHRVSRQIRHAIAPHLEKFSDGTFLLFRAHPGAAKSAEGNLSGEISALVEKYFSVAR</sequence>
<keyword evidence="1" id="KW-0819">tRNA processing</keyword>
<dbReference type="GO" id="GO:0042781">
    <property type="term" value="F:3'-tRNA processing endoribonuclease activity"/>
    <property type="evidence" value="ECO:0007669"/>
    <property type="project" value="TreeGrafter"/>
</dbReference>
<dbReference type="PANTHER" id="PTHR33992:SF1">
    <property type="entry name" value="RIBONUCLEASE P PROTEIN COMPONENT"/>
    <property type="match status" value="1"/>
</dbReference>
<dbReference type="GO" id="GO:0000049">
    <property type="term" value="F:tRNA binding"/>
    <property type="evidence" value="ECO:0007669"/>
    <property type="project" value="InterPro"/>
</dbReference>
<dbReference type="SUPFAM" id="SSF54211">
    <property type="entry name" value="Ribosomal protein S5 domain 2-like"/>
    <property type="match status" value="1"/>
</dbReference>
<keyword evidence="3" id="KW-0255">Endonuclease</keyword>
<dbReference type="InterPro" id="IPR000100">
    <property type="entry name" value="RNase_P"/>
</dbReference>
<evidence type="ECO:0000256" key="1">
    <source>
        <dbReference type="ARBA" id="ARBA00022694"/>
    </source>
</evidence>
<evidence type="ECO:0000256" key="4">
    <source>
        <dbReference type="ARBA" id="ARBA00022801"/>
    </source>
</evidence>
<gene>
    <name evidence="6" type="ORF">UFOPK1506_00054</name>
</gene>
<dbReference type="PANTHER" id="PTHR33992">
    <property type="entry name" value="RIBONUCLEASE P PROTEIN COMPONENT"/>
    <property type="match status" value="1"/>
</dbReference>
<organism evidence="6">
    <name type="scientific">freshwater metagenome</name>
    <dbReference type="NCBI Taxonomy" id="449393"/>
    <lineage>
        <taxon>unclassified sequences</taxon>
        <taxon>metagenomes</taxon>
        <taxon>ecological metagenomes</taxon>
    </lineage>
</organism>
<keyword evidence="5" id="KW-0694">RNA-binding</keyword>
<dbReference type="HAMAP" id="MF_00227">
    <property type="entry name" value="RNase_P"/>
    <property type="match status" value="1"/>
</dbReference>
<dbReference type="GO" id="GO:0030677">
    <property type="term" value="C:ribonuclease P complex"/>
    <property type="evidence" value="ECO:0007669"/>
    <property type="project" value="TreeGrafter"/>
</dbReference>
<dbReference type="NCBIfam" id="TIGR00188">
    <property type="entry name" value="rnpA"/>
    <property type="match status" value="1"/>
</dbReference>
<evidence type="ECO:0000256" key="5">
    <source>
        <dbReference type="ARBA" id="ARBA00022884"/>
    </source>
</evidence>
<dbReference type="InterPro" id="IPR020568">
    <property type="entry name" value="Ribosomal_Su5_D2-typ_SF"/>
</dbReference>
<dbReference type="AlphaFoldDB" id="A0A6J6C127"/>
<dbReference type="Pfam" id="PF00825">
    <property type="entry name" value="Ribonuclease_P"/>
    <property type="match status" value="1"/>
</dbReference>
<accession>A0A6J6C127</accession>
<dbReference type="Gene3D" id="3.30.230.10">
    <property type="match status" value="1"/>
</dbReference>
<name>A0A6J6C127_9ZZZZ</name>
<evidence type="ECO:0000256" key="2">
    <source>
        <dbReference type="ARBA" id="ARBA00022722"/>
    </source>
</evidence>
<dbReference type="EMBL" id="CAEZSV010000004">
    <property type="protein sequence ID" value="CAB4545040.1"/>
    <property type="molecule type" value="Genomic_DNA"/>
</dbReference>
<protein>
    <submittedName>
        <fullName evidence="6">Unannotated protein</fullName>
    </submittedName>
</protein>
<dbReference type="GO" id="GO:0004526">
    <property type="term" value="F:ribonuclease P activity"/>
    <property type="evidence" value="ECO:0007669"/>
    <property type="project" value="InterPro"/>
</dbReference>
<evidence type="ECO:0000313" key="6">
    <source>
        <dbReference type="EMBL" id="CAB4545040.1"/>
    </source>
</evidence>
<keyword evidence="2" id="KW-0540">Nuclease</keyword>
<evidence type="ECO:0000256" key="3">
    <source>
        <dbReference type="ARBA" id="ARBA00022759"/>
    </source>
</evidence>
<keyword evidence="4" id="KW-0378">Hydrolase</keyword>